<keyword evidence="4" id="KW-0677">Repeat</keyword>
<keyword evidence="12" id="KW-1185">Reference proteome</keyword>
<evidence type="ECO:0000313" key="11">
    <source>
        <dbReference type="EMBL" id="CAG8566853.1"/>
    </source>
</evidence>
<keyword evidence="8 9" id="KW-0472">Membrane</keyword>
<sequence length="352" mass="38966">MATTANKKSQLKFSQGTNVIHQAPTKSQATNASKAWLHFVAGGVGGMAGAIVTSPLDVVRTRLQSSIYGSKTQSIQPFVRSYIPILGHFIDTGKLLTYMYRTEGWRALFKGLGPNLIGVIPARAINFFTYGNGKRILINWNGGQETAYVHLTAAVIAGLVTSTATNPIWLVKTRMQLQTSSVSSALPIKYKNSFDCLKKVVKEEGITGLYKGLSASYLGITEGTIQWVAYEYLKSKLSERRERRRSMSDEAEKPYWHMIDNFFAAGSSKFFAACISYPHEVVRTRLRQLPSEGAKYKGLVHCVKTIFKEEGFSAFYGGMTAHVMRVVPNAAIMFFCYELILQYGGVNNNSSS</sequence>
<keyword evidence="7" id="KW-0496">Mitochondrion</keyword>
<dbReference type="SUPFAM" id="SSF103506">
    <property type="entry name" value="Mitochondrial carrier"/>
    <property type="match status" value="1"/>
</dbReference>
<dbReference type="InterPro" id="IPR023395">
    <property type="entry name" value="MCP_dom_sf"/>
</dbReference>
<gene>
    <name evidence="11" type="ORF">AMORRO_LOCUS6279</name>
</gene>
<dbReference type="GO" id="GO:0015218">
    <property type="term" value="F:pyrimidine nucleotide transmembrane transporter activity"/>
    <property type="evidence" value="ECO:0007669"/>
    <property type="project" value="InterPro"/>
</dbReference>
<evidence type="ECO:0000256" key="10">
    <source>
        <dbReference type="RuleBase" id="RU000488"/>
    </source>
</evidence>
<dbReference type="Proteomes" id="UP000789342">
    <property type="component" value="Unassembled WGS sequence"/>
</dbReference>
<evidence type="ECO:0000256" key="4">
    <source>
        <dbReference type="ARBA" id="ARBA00022737"/>
    </source>
</evidence>
<keyword evidence="6" id="KW-1133">Transmembrane helix</keyword>
<dbReference type="GO" id="GO:1990519">
    <property type="term" value="P:pyrimidine nucleotide import into mitochondrion"/>
    <property type="evidence" value="ECO:0007669"/>
    <property type="project" value="TreeGrafter"/>
</dbReference>
<dbReference type="GO" id="GO:0005743">
    <property type="term" value="C:mitochondrial inner membrane"/>
    <property type="evidence" value="ECO:0007669"/>
    <property type="project" value="UniProtKB-SubCell"/>
</dbReference>
<proteinExistence type="inferred from homology"/>
<evidence type="ECO:0000256" key="2">
    <source>
        <dbReference type="ARBA" id="ARBA00022448"/>
    </source>
</evidence>
<feature type="repeat" description="Solcar" evidence="9">
    <location>
        <begin position="33"/>
        <end position="136"/>
    </location>
</feature>
<dbReference type="InterPro" id="IPR002067">
    <property type="entry name" value="MCP"/>
</dbReference>
<keyword evidence="5" id="KW-0999">Mitochondrion inner membrane</keyword>
<evidence type="ECO:0000313" key="12">
    <source>
        <dbReference type="Proteomes" id="UP000789342"/>
    </source>
</evidence>
<organism evidence="11 12">
    <name type="scientific">Acaulospora morrowiae</name>
    <dbReference type="NCBI Taxonomy" id="94023"/>
    <lineage>
        <taxon>Eukaryota</taxon>
        <taxon>Fungi</taxon>
        <taxon>Fungi incertae sedis</taxon>
        <taxon>Mucoromycota</taxon>
        <taxon>Glomeromycotina</taxon>
        <taxon>Glomeromycetes</taxon>
        <taxon>Diversisporales</taxon>
        <taxon>Acaulosporaceae</taxon>
        <taxon>Acaulospora</taxon>
    </lineage>
</organism>
<evidence type="ECO:0000256" key="7">
    <source>
        <dbReference type="ARBA" id="ARBA00023128"/>
    </source>
</evidence>
<evidence type="ECO:0000256" key="9">
    <source>
        <dbReference type="PROSITE-ProRule" id="PRU00282"/>
    </source>
</evidence>
<dbReference type="AlphaFoldDB" id="A0A9N9BHW9"/>
<comment type="similarity">
    <text evidence="10">Belongs to the mitochondrial carrier (TC 2.A.29) family.</text>
</comment>
<comment type="subcellular location">
    <subcellularLocation>
        <location evidence="1">Mitochondrion inner membrane</location>
        <topology evidence="1">Multi-pass membrane protein</topology>
    </subcellularLocation>
</comment>
<accession>A0A9N9BHW9</accession>
<reference evidence="11" key="1">
    <citation type="submission" date="2021-06" db="EMBL/GenBank/DDBJ databases">
        <authorList>
            <person name="Kallberg Y."/>
            <person name="Tangrot J."/>
            <person name="Rosling A."/>
        </authorList>
    </citation>
    <scope>NUCLEOTIDE SEQUENCE</scope>
    <source>
        <strain evidence="11">CL551</strain>
    </source>
</reference>
<protein>
    <submittedName>
        <fullName evidence="11">9754_t:CDS:1</fullName>
    </submittedName>
</protein>
<keyword evidence="2 10" id="KW-0813">Transport</keyword>
<evidence type="ECO:0000256" key="3">
    <source>
        <dbReference type="ARBA" id="ARBA00022692"/>
    </source>
</evidence>
<keyword evidence="3 9" id="KW-0812">Transmembrane</keyword>
<evidence type="ECO:0000256" key="8">
    <source>
        <dbReference type="ARBA" id="ARBA00023136"/>
    </source>
</evidence>
<name>A0A9N9BHW9_9GLOM</name>
<dbReference type="InterPro" id="IPR018108">
    <property type="entry name" value="MCP_transmembrane"/>
</dbReference>
<dbReference type="PROSITE" id="PS50920">
    <property type="entry name" value="SOLCAR"/>
    <property type="match status" value="3"/>
</dbReference>
<dbReference type="Gene3D" id="1.50.40.10">
    <property type="entry name" value="Mitochondrial carrier domain"/>
    <property type="match status" value="2"/>
</dbReference>
<dbReference type="PANTHER" id="PTHR45829:SF4">
    <property type="entry name" value="MITOCHONDRIAL CARRIER PROTEIN RIM2"/>
    <property type="match status" value="1"/>
</dbReference>
<feature type="repeat" description="Solcar" evidence="9">
    <location>
        <begin position="256"/>
        <end position="343"/>
    </location>
</feature>
<dbReference type="PRINTS" id="PR00926">
    <property type="entry name" value="MITOCARRIER"/>
</dbReference>
<evidence type="ECO:0000256" key="1">
    <source>
        <dbReference type="ARBA" id="ARBA00004448"/>
    </source>
</evidence>
<feature type="repeat" description="Solcar" evidence="9">
    <location>
        <begin position="145"/>
        <end position="236"/>
    </location>
</feature>
<comment type="caution">
    <text evidence="11">The sequence shown here is derived from an EMBL/GenBank/DDBJ whole genome shotgun (WGS) entry which is preliminary data.</text>
</comment>
<dbReference type="EMBL" id="CAJVPV010004118">
    <property type="protein sequence ID" value="CAG8566853.1"/>
    <property type="molecule type" value="Genomic_DNA"/>
</dbReference>
<dbReference type="Pfam" id="PF00153">
    <property type="entry name" value="Mito_carr"/>
    <property type="match status" value="3"/>
</dbReference>
<evidence type="ECO:0000256" key="6">
    <source>
        <dbReference type="ARBA" id="ARBA00022989"/>
    </source>
</evidence>
<dbReference type="OrthoDB" id="269120at2759"/>
<evidence type="ECO:0000256" key="5">
    <source>
        <dbReference type="ARBA" id="ARBA00022792"/>
    </source>
</evidence>
<dbReference type="InterPro" id="IPR049562">
    <property type="entry name" value="SLC25A33/36-like"/>
</dbReference>
<dbReference type="PANTHER" id="PTHR45829">
    <property type="entry name" value="MITOCHONDRIAL CARRIER PROTEIN RIM2"/>
    <property type="match status" value="1"/>
</dbReference>